<dbReference type="PANTHER" id="PTHR14969">
    <property type="entry name" value="SPHINGOSINE-1-PHOSPHATE PHOSPHOHYDROLASE"/>
    <property type="match status" value="1"/>
</dbReference>
<dbReference type="Pfam" id="PF01569">
    <property type="entry name" value="PAP2"/>
    <property type="match status" value="1"/>
</dbReference>
<proteinExistence type="predicted"/>
<keyword evidence="2" id="KW-1133">Transmembrane helix</keyword>
<keyword evidence="2" id="KW-0812">Transmembrane</keyword>
<comment type="caution">
    <text evidence="4">The sequence shown here is derived from an EMBL/GenBank/DDBJ whole genome shotgun (WGS) entry which is preliminary data.</text>
</comment>
<keyword evidence="5" id="KW-1185">Reference proteome</keyword>
<feature type="domain" description="Phosphatidic acid phosphatase type 2/haloperoxidase" evidence="3">
    <location>
        <begin position="94"/>
        <end position="210"/>
    </location>
</feature>
<dbReference type="AlphaFoldDB" id="A0A7Y9LUG9"/>
<evidence type="ECO:0000256" key="2">
    <source>
        <dbReference type="SAM" id="Phobius"/>
    </source>
</evidence>
<feature type="transmembrane region" description="Helical" evidence="2">
    <location>
        <begin position="96"/>
        <end position="117"/>
    </location>
</feature>
<organism evidence="4 5">
    <name type="scientific">Psychromicrobium silvestre</name>
    <dbReference type="NCBI Taxonomy" id="1645614"/>
    <lineage>
        <taxon>Bacteria</taxon>
        <taxon>Bacillati</taxon>
        <taxon>Actinomycetota</taxon>
        <taxon>Actinomycetes</taxon>
        <taxon>Micrococcales</taxon>
        <taxon>Micrococcaceae</taxon>
        <taxon>Psychromicrobium</taxon>
    </lineage>
</organism>
<accession>A0A7Y9LUG9</accession>
<evidence type="ECO:0000256" key="1">
    <source>
        <dbReference type="SAM" id="MobiDB-lite"/>
    </source>
</evidence>
<dbReference type="SMART" id="SM00014">
    <property type="entry name" value="acidPPc"/>
    <property type="match status" value="1"/>
</dbReference>
<keyword evidence="2" id="KW-0472">Membrane</keyword>
<evidence type="ECO:0000259" key="3">
    <source>
        <dbReference type="SMART" id="SM00014"/>
    </source>
</evidence>
<sequence>MIPSLPKQRKPALLTAALLLALGLAGFVAVLWMARSSTGLAAIDGPLFHDLLRERSSGWTAFFAVVSTLASPPWLASIVIFGAAIWAFFSRYWWRPALWVAAMAVSAAVSNIIKHLVGRHRPPIADMATGANHSYSFPSGHTLGISVFIFTLAYLVLSRRFSAGRLLVWLLGAVVGIILVGLSRIYLGYHWLTDVSASVLLAAAFLGIVILVDVFRPKRADMPFRKSSTPATEPTEEPQNPADTNDQR</sequence>
<dbReference type="EMBL" id="JACBYQ010000002">
    <property type="protein sequence ID" value="NYE95844.1"/>
    <property type="molecule type" value="Genomic_DNA"/>
</dbReference>
<dbReference type="InterPro" id="IPR000326">
    <property type="entry name" value="PAP2/HPO"/>
</dbReference>
<dbReference type="InterPro" id="IPR036938">
    <property type="entry name" value="PAP2/HPO_sf"/>
</dbReference>
<protein>
    <submittedName>
        <fullName evidence="4">Undecaprenyl-diphosphatase</fullName>
        <ecNumber evidence="4">3.6.1.27</ecNumber>
    </submittedName>
</protein>
<dbReference type="CDD" id="cd03392">
    <property type="entry name" value="PAP2_like_2"/>
    <property type="match status" value="1"/>
</dbReference>
<evidence type="ECO:0000313" key="4">
    <source>
        <dbReference type="EMBL" id="NYE95844.1"/>
    </source>
</evidence>
<feature type="region of interest" description="Disordered" evidence="1">
    <location>
        <begin position="223"/>
        <end position="248"/>
    </location>
</feature>
<feature type="transmembrane region" description="Helical" evidence="2">
    <location>
        <begin position="166"/>
        <end position="189"/>
    </location>
</feature>
<dbReference type="PANTHER" id="PTHR14969:SF13">
    <property type="entry name" value="AT30094P"/>
    <property type="match status" value="1"/>
</dbReference>
<dbReference type="SUPFAM" id="SSF48317">
    <property type="entry name" value="Acid phosphatase/Vanadium-dependent haloperoxidase"/>
    <property type="match status" value="1"/>
</dbReference>
<reference evidence="4 5" key="1">
    <citation type="submission" date="2020-07" db="EMBL/GenBank/DDBJ databases">
        <title>Sequencing the genomes of 1000 actinobacteria strains.</title>
        <authorList>
            <person name="Klenk H.-P."/>
        </authorList>
    </citation>
    <scope>NUCLEOTIDE SEQUENCE [LARGE SCALE GENOMIC DNA]</scope>
    <source>
        <strain evidence="4 5">DSM 102047</strain>
    </source>
</reference>
<name>A0A7Y9LUG9_9MICC</name>
<gene>
    <name evidence="4" type="ORF">FHU41_002094</name>
</gene>
<dbReference type="RefSeq" id="WP_179389575.1">
    <property type="nucleotide sequence ID" value="NZ_JACBYQ010000002.1"/>
</dbReference>
<dbReference type="Gene3D" id="1.20.144.10">
    <property type="entry name" value="Phosphatidic acid phosphatase type 2/haloperoxidase"/>
    <property type="match status" value="2"/>
</dbReference>
<dbReference type="Proteomes" id="UP000521748">
    <property type="component" value="Unassembled WGS sequence"/>
</dbReference>
<feature type="transmembrane region" description="Helical" evidence="2">
    <location>
        <begin position="137"/>
        <end position="157"/>
    </location>
</feature>
<feature type="transmembrane region" description="Helical" evidence="2">
    <location>
        <begin position="57"/>
        <end position="89"/>
    </location>
</feature>
<evidence type="ECO:0000313" key="5">
    <source>
        <dbReference type="Proteomes" id="UP000521748"/>
    </source>
</evidence>
<feature type="transmembrane region" description="Helical" evidence="2">
    <location>
        <begin position="195"/>
        <end position="215"/>
    </location>
</feature>
<keyword evidence="4" id="KW-0378">Hydrolase</keyword>
<feature type="compositionally biased region" description="Polar residues" evidence="1">
    <location>
        <begin position="226"/>
        <end position="248"/>
    </location>
</feature>
<dbReference type="EC" id="3.6.1.27" evidence="4"/>
<dbReference type="GO" id="GO:0050380">
    <property type="term" value="F:undecaprenyl-diphosphatase activity"/>
    <property type="evidence" value="ECO:0007669"/>
    <property type="project" value="UniProtKB-EC"/>
</dbReference>